<keyword evidence="4 7" id="KW-0812">Transmembrane</keyword>
<evidence type="ECO:0000256" key="1">
    <source>
        <dbReference type="ARBA" id="ARBA00004651"/>
    </source>
</evidence>
<evidence type="ECO:0000256" key="5">
    <source>
        <dbReference type="ARBA" id="ARBA00022989"/>
    </source>
</evidence>
<proteinExistence type="inferred from homology"/>
<dbReference type="PANTHER" id="PTHR43663:SF1">
    <property type="entry name" value="CHROMATE TRANSPORTER"/>
    <property type="match status" value="1"/>
</dbReference>
<dbReference type="RefSeq" id="WP_378933812.1">
    <property type="nucleotide sequence ID" value="NZ_JBHLVO010000007.1"/>
</dbReference>
<accession>A0ABV6GE58</accession>
<reference evidence="8 9" key="1">
    <citation type="submission" date="2024-09" db="EMBL/GenBank/DDBJ databases">
        <authorList>
            <person name="Sun Q."/>
            <person name="Mori K."/>
        </authorList>
    </citation>
    <scope>NUCLEOTIDE SEQUENCE [LARGE SCALE GENOMIC DNA]</scope>
    <source>
        <strain evidence="8 9">CCM 7228</strain>
    </source>
</reference>
<evidence type="ECO:0000256" key="6">
    <source>
        <dbReference type="ARBA" id="ARBA00023136"/>
    </source>
</evidence>
<dbReference type="InterPro" id="IPR052518">
    <property type="entry name" value="CHR_Transporter"/>
</dbReference>
<evidence type="ECO:0000313" key="9">
    <source>
        <dbReference type="Proteomes" id="UP001589854"/>
    </source>
</evidence>
<comment type="caution">
    <text evidence="8">The sequence shown here is derived from an EMBL/GenBank/DDBJ whole genome shotgun (WGS) entry which is preliminary data.</text>
</comment>
<sequence>MIYWEIFLAFFIPGILGYGGGPASIPLVEHEVVDTYGWMTIAEFSEVLALGNALPGPIATKMAGYIGFQQGGILGAFVGIFATVAPSLILMVVLLGFLYKHKNSPKVKRMTNFIRPTIAVLLGVMAVSFFTSSYQDNGAFQTLFLLIASYLLLERWKIHPAYVIVGALGYGALFLA</sequence>
<keyword evidence="3" id="KW-1003">Cell membrane</keyword>
<dbReference type="Proteomes" id="UP001589854">
    <property type="component" value="Unassembled WGS sequence"/>
</dbReference>
<dbReference type="Pfam" id="PF02417">
    <property type="entry name" value="Chromate_transp"/>
    <property type="match status" value="1"/>
</dbReference>
<evidence type="ECO:0000256" key="2">
    <source>
        <dbReference type="ARBA" id="ARBA00005262"/>
    </source>
</evidence>
<evidence type="ECO:0000256" key="4">
    <source>
        <dbReference type="ARBA" id="ARBA00022692"/>
    </source>
</evidence>
<comment type="subcellular location">
    <subcellularLocation>
        <location evidence="1">Cell membrane</location>
        <topology evidence="1">Multi-pass membrane protein</topology>
    </subcellularLocation>
</comment>
<feature type="transmembrane region" description="Helical" evidence="7">
    <location>
        <begin position="6"/>
        <end position="28"/>
    </location>
</feature>
<comment type="similarity">
    <text evidence="2">Belongs to the chromate ion transporter (CHR) (TC 2.A.51) family.</text>
</comment>
<dbReference type="EMBL" id="JBHLVO010000007">
    <property type="protein sequence ID" value="MFC0271967.1"/>
    <property type="molecule type" value="Genomic_DNA"/>
</dbReference>
<name>A0ABV6GE58_9BACI</name>
<keyword evidence="5 7" id="KW-1133">Transmembrane helix</keyword>
<dbReference type="PANTHER" id="PTHR43663">
    <property type="entry name" value="CHROMATE TRANSPORT PROTEIN-RELATED"/>
    <property type="match status" value="1"/>
</dbReference>
<feature type="transmembrane region" description="Helical" evidence="7">
    <location>
        <begin position="111"/>
        <end position="131"/>
    </location>
</feature>
<evidence type="ECO:0000313" key="8">
    <source>
        <dbReference type="EMBL" id="MFC0271967.1"/>
    </source>
</evidence>
<organism evidence="8 9">
    <name type="scientific">Metabacillus herbersteinensis</name>
    <dbReference type="NCBI Taxonomy" id="283816"/>
    <lineage>
        <taxon>Bacteria</taxon>
        <taxon>Bacillati</taxon>
        <taxon>Bacillota</taxon>
        <taxon>Bacilli</taxon>
        <taxon>Bacillales</taxon>
        <taxon>Bacillaceae</taxon>
        <taxon>Metabacillus</taxon>
    </lineage>
</organism>
<dbReference type="InterPro" id="IPR003370">
    <property type="entry name" value="Chromate_transpt"/>
</dbReference>
<feature type="transmembrane region" description="Helical" evidence="7">
    <location>
        <begin position="74"/>
        <end position="99"/>
    </location>
</feature>
<feature type="transmembrane region" description="Helical" evidence="7">
    <location>
        <begin position="160"/>
        <end position="175"/>
    </location>
</feature>
<evidence type="ECO:0000256" key="7">
    <source>
        <dbReference type="SAM" id="Phobius"/>
    </source>
</evidence>
<protein>
    <submittedName>
        <fullName evidence="8">Chromate transporter</fullName>
    </submittedName>
</protein>
<keyword evidence="9" id="KW-1185">Reference proteome</keyword>
<gene>
    <name evidence="8" type="ORF">ACFFIX_10940</name>
</gene>
<keyword evidence="6 7" id="KW-0472">Membrane</keyword>
<evidence type="ECO:0000256" key="3">
    <source>
        <dbReference type="ARBA" id="ARBA00022475"/>
    </source>
</evidence>